<keyword evidence="3" id="KW-1185">Reference proteome</keyword>
<feature type="signal peptide" evidence="1">
    <location>
        <begin position="1"/>
        <end position="17"/>
    </location>
</feature>
<evidence type="ECO:0000313" key="3">
    <source>
        <dbReference type="Proteomes" id="UP000318878"/>
    </source>
</evidence>
<evidence type="ECO:0000313" key="2">
    <source>
        <dbReference type="EMBL" id="TWT39245.1"/>
    </source>
</evidence>
<comment type="caution">
    <text evidence="2">The sequence shown here is derived from an EMBL/GenBank/DDBJ whole genome shotgun (WGS) entry which is preliminary data.</text>
</comment>
<dbReference type="Proteomes" id="UP000318878">
    <property type="component" value="Unassembled WGS sequence"/>
</dbReference>
<dbReference type="PROSITE" id="PS51257">
    <property type="entry name" value="PROKAR_LIPOPROTEIN"/>
    <property type="match status" value="1"/>
</dbReference>
<keyword evidence="1" id="KW-0732">Signal</keyword>
<dbReference type="EMBL" id="SJPF01000001">
    <property type="protein sequence ID" value="TWT39245.1"/>
    <property type="molecule type" value="Genomic_DNA"/>
</dbReference>
<evidence type="ECO:0008006" key="4">
    <source>
        <dbReference type="Google" id="ProtNLM"/>
    </source>
</evidence>
<name>A0A5C5VMX4_9BACT</name>
<dbReference type="Gene3D" id="2.60.40.1120">
    <property type="entry name" value="Carboxypeptidase-like, regulatory domain"/>
    <property type="match status" value="1"/>
</dbReference>
<dbReference type="SUPFAM" id="SSF49478">
    <property type="entry name" value="Cna protein B-type domain"/>
    <property type="match status" value="1"/>
</dbReference>
<evidence type="ECO:0000256" key="1">
    <source>
        <dbReference type="SAM" id="SignalP"/>
    </source>
</evidence>
<organism evidence="2 3">
    <name type="scientific">Blastopirellula retiformator</name>
    <dbReference type="NCBI Taxonomy" id="2527970"/>
    <lineage>
        <taxon>Bacteria</taxon>
        <taxon>Pseudomonadati</taxon>
        <taxon>Planctomycetota</taxon>
        <taxon>Planctomycetia</taxon>
        <taxon>Pirellulales</taxon>
        <taxon>Pirellulaceae</taxon>
        <taxon>Blastopirellula</taxon>
    </lineage>
</organism>
<dbReference type="Pfam" id="PF13620">
    <property type="entry name" value="CarboxypepD_reg"/>
    <property type="match status" value="1"/>
</dbReference>
<dbReference type="AlphaFoldDB" id="A0A5C5VMX4"/>
<feature type="chain" id="PRO_5022678203" description="Carboxypeptidase regulatory-like domain-containing protein" evidence="1">
    <location>
        <begin position="18"/>
        <end position="151"/>
    </location>
</feature>
<protein>
    <recommendedName>
        <fullName evidence="4">Carboxypeptidase regulatory-like domain-containing protein</fullName>
    </recommendedName>
</protein>
<dbReference type="OrthoDB" id="289014at2"/>
<proteinExistence type="predicted"/>
<sequence precursor="true">MHALRFLSLLLATTLLTGCGGSKLQPLTGTVTLDGKPLADAAISFSPVEGGRPASGKSDADGKFTIASYTAGDGLPPGSYKVTIVKINTKRQAQAAASDEEDQSPENAAMGAMEQGVSFLTPVKYSSPLTTDLVVDVTPGMEPVQLDIASK</sequence>
<accession>A0A5C5VMX4</accession>
<reference evidence="2 3" key="1">
    <citation type="submission" date="2019-02" db="EMBL/GenBank/DDBJ databases">
        <title>Deep-cultivation of Planctomycetes and their phenomic and genomic characterization uncovers novel biology.</title>
        <authorList>
            <person name="Wiegand S."/>
            <person name="Jogler M."/>
            <person name="Boedeker C."/>
            <person name="Pinto D."/>
            <person name="Vollmers J."/>
            <person name="Rivas-Marin E."/>
            <person name="Kohn T."/>
            <person name="Peeters S.H."/>
            <person name="Heuer A."/>
            <person name="Rast P."/>
            <person name="Oberbeckmann S."/>
            <person name="Bunk B."/>
            <person name="Jeske O."/>
            <person name="Meyerdierks A."/>
            <person name="Storesund J.E."/>
            <person name="Kallscheuer N."/>
            <person name="Luecker S."/>
            <person name="Lage O.M."/>
            <person name="Pohl T."/>
            <person name="Merkel B.J."/>
            <person name="Hornburger P."/>
            <person name="Mueller R.-W."/>
            <person name="Bruemmer F."/>
            <person name="Labrenz M."/>
            <person name="Spormann A.M."/>
            <person name="Op Den Camp H."/>
            <person name="Overmann J."/>
            <person name="Amann R."/>
            <person name="Jetten M.S.M."/>
            <person name="Mascher T."/>
            <person name="Medema M.H."/>
            <person name="Devos D.P."/>
            <person name="Kaster A.-K."/>
            <person name="Ovreas L."/>
            <person name="Rohde M."/>
            <person name="Galperin M.Y."/>
            <person name="Jogler C."/>
        </authorList>
    </citation>
    <scope>NUCLEOTIDE SEQUENCE [LARGE SCALE GENOMIC DNA]</scope>
    <source>
        <strain evidence="2 3">Enr8</strain>
    </source>
</reference>
<gene>
    <name evidence="2" type="ORF">Enr8_09420</name>
</gene>
<dbReference type="RefSeq" id="WP_146429430.1">
    <property type="nucleotide sequence ID" value="NZ_SJPF01000001.1"/>
</dbReference>